<gene>
    <name evidence="11" type="ORF">AN1_LOCUS18805</name>
</gene>
<keyword evidence="5 8" id="KW-0238">DNA-binding</keyword>
<dbReference type="InterPro" id="IPR045174">
    <property type="entry name" value="Dof"/>
</dbReference>
<keyword evidence="1 9" id="KW-0479">Metal-binding</keyword>
<dbReference type="SMR" id="A0A654FRA8"/>
<organism evidence="11 12">
    <name type="scientific">Arabidopsis thaliana</name>
    <name type="common">Mouse-ear cress</name>
    <dbReference type="NCBI Taxonomy" id="3702"/>
    <lineage>
        <taxon>Eukaryota</taxon>
        <taxon>Viridiplantae</taxon>
        <taxon>Streptophyta</taxon>
        <taxon>Embryophyta</taxon>
        <taxon>Tracheophyta</taxon>
        <taxon>Spermatophyta</taxon>
        <taxon>Magnoliopsida</taxon>
        <taxon>eudicotyledons</taxon>
        <taxon>Gunneridae</taxon>
        <taxon>Pentapetalae</taxon>
        <taxon>rosids</taxon>
        <taxon>malvids</taxon>
        <taxon>Brassicales</taxon>
        <taxon>Brassicaceae</taxon>
        <taxon>Camelineae</taxon>
        <taxon>Arabidopsis</taxon>
    </lineage>
</organism>
<reference evidence="11 12" key="1">
    <citation type="submission" date="2019-11" db="EMBL/GenBank/DDBJ databases">
        <authorList>
            <person name="Jiao W.-B."/>
            <person name="Schneeberger K."/>
        </authorList>
    </citation>
    <scope>NUCLEOTIDE SEQUENCE [LARGE SCALE GENOMIC DNA]</scope>
    <source>
        <strain evidence="12">cv. An-1</strain>
    </source>
</reference>
<evidence type="ECO:0000313" key="12">
    <source>
        <dbReference type="Proteomes" id="UP000426265"/>
    </source>
</evidence>
<dbReference type="Proteomes" id="UP000426265">
    <property type="component" value="Unassembled WGS sequence"/>
</dbReference>
<comment type="subcellular location">
    <subcellularLocation>
        <location evidence="8 9">Nucleus</location>
    </subcellularLocation>
</comment>
<dbReference type="PROSITE" id="PS01361">
    <property type="entry name" value="ZF_DOF_1"/>
    <property type="match status" value="1"/>
</dbReference>
<evidence type="ECO:0000256" key="8">
    <source>
        <dbReference type="PROSITE-ProRule" id="PRU00071"/>
    </source>
</evidence>
<keyword evidence="3 9" id="KW-0862">Zinc</keyword>
<evidence type="ECO:0000256" key="3">
    <source>
        <dbReference type="ARBA" id="ARBA00022833"/>
    </source>
</evidence>
<dbReference type="GO" id="GO:0003700">
    <property type="term" value="F:DNA-binding transcription factor activity"/>
    <property type="evidence" value="ECO:0007669"/>
    <property type="project" value="UniProtKB-UniRule"/>
</dbReference>
<name>A0A654FRA8_ARATH</name>
<proteinExistence type="predicted"/>
<protein>
    <recommendedName>
        <fullName evidence="9">Dof zinc finger protein</fullName>
    </recommendedName>
</protein>
<evidence type="ECO:0000256" key="2">
    <source>
        <dbReference type="ARBA" id="ARBA00022771"/>
    </source>
</evidence>
<sequence>MNNLNVFTNEDNEMNVMPPPRVCPRCYSDQTRFSYFNNNKKSQPRYKCKNCCRCWTHGGVLRNIPVTGICDKSNLPKIDQSSVSQMILAEIQQGNHQPFKKFQENISVSVSSSSDVSIVGNHFDDLSELHGITNSTPIRSFTMDRLDFGEESFQQDLYDVGSNDLIGNPLINQSIGGYVDNHKDEHKLQFEYES</sequence>
<dbReference type="PANTHER" id="PTHR31992:SF126">
    <property type="entry name" value="DOF ZINC FINGER PROTEIN DOF4.2-RELATED"/>
    <property type="match status" value="1"/>
</dbReference>
<evidence type="ECO:0000256" key="7">
    <source>
        <dbReference type="ARBA" id="ARBA00023242"/>
    </source>
</evidence>
<comment type="function">
    <text evidence="9">Transcription factor that binds specifically to a 5'-AA[AG]G-3' consensus core sequence.</text>
</comment>
<evidence type="ECO:0000259" key="10">
    <source>
        <dbReference type="PROSITE" id="PS50884"/>
    </source>
</evidence>
<evidence type="ECO:0000256" key="9">
    <source>
        <dbReference type="RuleBase" id="RU369094"/>
    </source>
</evidence>
<dbReference type="OMA" id="CINQPIG"/>
<evidence type="ECO:0000256" key="1">
    <source>
        <dbReference type="ARBA" id="ARBA00022723"/>
    </source>
</evidence>
<keyword evidence="7 8" id="KW-0539">Nucleus</keyword>
<evidence type="ECO:0000256" key="6">
    <source>
        <dbReference type="ARBA" id="ARBA00023163"/>
    </source>
</evidence>
<accession>A0A654FRA8</accession>
<dbReference type="GO" id="GO:0008270">
    <property type="term" value="F:zinc ion binding"/>
    <property type="evidence" value="ECO:0007669"/>
    <property type="project" value="UniProtKB-KW"/>
</dbReference>
<keyword evidence="4 9" id="KW-0805">Transcription regulation</keyword>
<dbReference type="GO" id="GO:0005634">
    <property type="term" value="C:nucleus"/>
    <property type="evidence" value="ECO:0007669"/>
    <property type="project" value="UniProtKB-SubCell"/>
</dbReference>
<dbReference type="AlphaFoldDB" id="A0A654FRA8"/>
<evidence type="ECO:0000256" key="4">
    <source>
        <dbReference type="ARBA" id="ARBA00023015"/>
    </source>
</evidence>
<evidence type="ECO:0000313" key="11">
    <source>
        <dbReference type="EMBL" id="VYS63389.1"/>
    </source>
</evidence>
<dbReference type="GO" id="GO:0003677">
    <property type="term" value="F:DNA binding"/>
    <property type="evidence" value="ECO:0007669"/>
    <property type="project" value="UniProtKB-UniRule"/>
</dbReference>
<dbReference type="KEGG" id="ath:AT4G21030"/>
<feature type="domain" description="Dof-type" evidence="10">
    <location>
        <begin position="21"/>
        <end position="75"/>
    </location>
</feature>
<dbReference type="EMBL" id="CACRSJ010000109">
    <property type="protein sequence ID" value="VYS63389.1"/>
    <property type="molecule type" value="Genomic_DNA"/>
</dbReference>
<dbReference type="PANTHER" id="PTHR31992">
    <property type="entry name" value="DOF ZINC FINGER PROTEIN DOF1.4-RELATED"/>
    <property type="match status" value="1"/>
</dbReference>
<dbReference type="Pfam" id="PF02701">
    <property type="entry name" value="Zn_ribbon_Dof"/>
    <property type="match status" value="1"/>
</dbReference>
<evidence type="ECO:0000256" key="5">
    <source>
        <dbReference type="ARBA" id="ARBA00023125"/>
    </source>
</evidence>
<dbReference type="PROSITE" id="PS50884">
    <property type="entry name" value="ZF_DOF_2"/>
    <property type="match status" value="1"/>
</dbReference>
<dbReference type="InterPro" id="IPR003851">
    <property type="entry name" value="Znf_Dof"/>
</dbReference>
<keyword evidence="6 9" id="KW-0804">Transcription</keyword>
<keyword evidence="2 8" id="KW-0863">Zinc-finger</keyword>